<dbReference type="AlphaFoldDB" id="A0A6A4MKG8"/>
<feature type="signal peptide" evidence="2">
    <location>
        <begin position="1"/>
        <end position="26"/>
    </location>
</feature>
<reference evidence="3 4" key="1">
    <citation type="journal article" date="2019" name="Genome Biol. Evol.">
        <title>The Rhododendron genome and chromosomal organization provide insight into shared whole-genome duplications across the heath family (Ericaceae).</title>
        <authorList>
            <person name="Soza V.L."/>
            <person name="Lindsley D."/>
            <person name="Waalkes A."/>
            <person name="Ramage E."/>
            <person name="Patwardhan R.P."/>
            <person name="Burton J.N."/>
            <person name="Adey A."/>
            <person name="Kumar A."/>
            <person name="Qiu R."/>
            <person name="Shendure J."/>
            <person name="Hall B."/>
        </authorList>
    </citation>
    <scope>NUCLEOTIDE SEQUENCE [LARGE SCALE GENOMIC DNA]</scope>
    <source>
        <strain evidence="3">RSF 1966-606</strain>
    </source>
</reference>
<evidence type="ECO:0000313" key="4">
    <source>
        <dbReference type="Proteomes" id="UP000428333"/>
    </source>
</evidence>
<dbReference type="EMBL" id="QEFC01000104">
    <property type="protein sequence ID" value="KAE9466148.1"/>
    <property type="molecule type" value="Genomic_DNA"/>
</dbReference>
<feature type="compositionally biased region" description="Basic and acidic residues" evidence="1">
    <location>
        <begin position="30"/>
        <end position="44"/>
    </location>
</feature>
<gene>
    <name evidence="3" type="ORF">C3L33_01946</name>
</gene>
<evidence type="ECO:0000256" key="2">
    <source>
        <dbReference type="SAM" id="SignalP"/>
    </source>
</evidence>
<dbReference type="InterPro" id="IPR049306">
    <property type="entry name" value="GLV1-2"/>
</dbReference>
<dbReference type="OrthoDB" id="1625577at2759"/>
<evidence type="ECO:0000256" key="1">
    <source>
        <dbReference type="SAM" id="MobiDB-lite"/>
    </source>
</evidence>
<evidence type="ECO:0000313" key="3">
    <source>
        <dbReference type="EMBL" id="KAE9466148.1"/>
    </source>
</evidence>
<name>A0A6A4MKG8_9ERIC</name>
<dbReference type="Proteomes" id="UP000428333">
    <property type="component" value="Linkage Group LG01"/>
</dbReference>
<feature type="region of interest" description="Disordered" evidence="1">
    <location>
        <begin position="26"/>
        <end position="82"/>
    </location>
</feature>
<comment type="caution">
    <text evidence="3">The sequence shown here is derived from an EMBL/GenBank/DDBJ whole genome shotgun (WGS) entry which is preliminary data.</text>
</comment>
<keyword evidence="4" id="KW-1185">Reference proteome</keyword>
<feature type="chain" id="PRO_5025553520" description="Root meristem growth factor 9" evidence="2">
    <location>
        <begin position="27"/>
        <end position="82"/>
    </location>
</feature>
<protein>
    <recommendedName>
        <fullName evidence="5">Root meristem growth factor 9</fullName>
    </recommendedName>
</protein>
<organism evidence="3 4">
    <name type="scientific">Rhododendron williamsianum</name>
    <dbReference type="NCBI Taxonomy" id="262921"/>
    <lineage>
        <taxon>Eukaryota</taxon>
        <taxon>Viridiplantae</taxon>
        <taxon>Streptophyta</taxon>
        <taxon>Embryophyta</taxon>
        <taxon>Tracheophyta</taxon>
        <taxon>Spermatophyta</taxon>
        <taxon>Magnoliopsida</taxon>
        <taxon>eudicotyledons</taxon>
        <taxon>Gunneridae</taxon>
        <taxon>Pentapetalae</taxon>
        <taxon>asterids</taxon>
        <taxon>Ericales</taxon>
        <taxon>Ericaceae</taxon>
        <taxon>Ericoideae</taxon>
        <taxon>Rhodoreae</taxon>
        <taxon>Rhododendron</taxon>
    </lineage>
</organism>
<feature type="non-terminal residue" evidence="3">
    <location>
        <position position="1"/>
    </location>
</feature>
<keyword evidence="2" id="KW-0732">Signal</keyword>
<evidence type="ECO:0008006" key="5">
    <source>
        <dbReference type="Google" id="ProtNLM"/>
    </source>
</evidence>
<dbReference type="Pfam" id="PF21529">
    <property type="entry name" value="GLV1-2"/>
    <property type="match status" value="1"/>
</dbReference>
<accession>A0A6A4MKG8</accession>
<proteinExistence type="predicted"/>
<sequence length="82" mass="8909">MVAVARKRLVLVAFFLLCFISITAKASRSVPKESRNGADQKGDGNETFSPKAKGEVSEGNSTDQDLATMDYTPAQKRPPIHN</sequence>